<dbReference type="SMART" id="SM00382">
    <property type="entry name" value="AAA"/>
    <property type="match status" value="1"/>
</dbReference>
<dbReference type="Gene3D" id="1.20.1560.10">
    <property type="entry name" value="ABC transporter type 1, transmembrane domain"/>
    <property type="match status" value="1"/>
</dbReference>
<evidence type="ECO:0000256" key="29">
    <source>
        <dbReference type="ARBA" id="ARBA00024363"/>
    </source>
</evidence>
<evidence type="ECO:0000256" key="16">
    <source>
        <dbReference type="ARBA" id="ARBA00022741"/>
    </source>
</evidence>
<dbReference type="InterPro" id="IPR027417">
    <property type="entry name" value="P-loop_NTPase"/>
</dbReference>
<dbReference type="Pfam" id="PF16185">
    <property type="entry name" value="MTABC_N"/>
    <property type="match status" value="1"/>
</dbReference>
<evidence type="ECO:0000256" key="40">
    <source>
        <dbReference type="ARBA" id="ARBA00049398"/>
    </source>
</evidence>
<evidence type="ECO:0000256" key="23">
    <source>
        <dbReference type="ARBA" id="ARBA00023034"/>
    </source>
</evidence>
<keyword evidence="23" id="KW-0333">Golgi apparatus</keyword>
<keyword evidence="12" id="KW-0813">Transport</keyword>
<dbReference type="AlphaFoldDB" id="A0A8S2I3I7"/>
<evidence type="ECO:0000256" key="5">
    <source>
        <dbReference type="ARBA" id="ARBA00004414"/>
    </source>
</evidence>
<feature type="transmembrane region" description="Helical" evidence="41">
    <location>
        <begin position="38"/>
        <end position="59"/>
    </location>
</feature>
<feature type="transmembrane region" description="Helical" evidence="41">
    <location>
        <begin position="437"/>
        <end position="460"/>
    </location>
</feature>
<evidence type="ECO:0000256" key="6">
    <source>
        <dbReference type="ARBA" id="ARBA00004477"/>
    </source>
</evidence>
<evidence type="ECO:0000256" key="26">
    <source>
        <dbReference type="ARBA" id="ARBA00023157"/>
    </source>
</evidence>
<dbReference type="Proteomes" id="UP000682733">
    <property type="component" value="Unassembled WGS sequence"/>
</dbReference>
<keyword evidence="25 41" id="KW-0472">Membrane</keyword>
<keyword evidence="20" id="KW-0067">ATP-binding</keyword>
<feature type="domain" description="ABC transporter" evidence="42">
    <location>
        <begin position="532"/>
        <end position="766"/>
    </location>
</feature>
<comment type="similarity">
    <text evidence="29">Belongs to the ABC transporter superfamily. ABCB family. Heavy Metal importer (TC 3.A.1.210) subfamily.</text>
</comment>
<dbReference type="PROSITE" id="PS00211">
    <property type="entry name" value="ABC_TRANSPORTER_1"/>
    <property type="match status" value="1"/>
</dbReference>
<dbReference type="GO" id="GO:0032585">
    <property type="term" value="C:multivesicular body membrane"/>
    <property type="evidence" value="ECO:0007669"/>
    <property type="project" value="UniProtKB-SubCell"/>
</dbReference>
<evidence type="ECO:0000259" key="42">
    <source>
        <dbReference type="PROSITE" id="PS50893"/>
    </source>
</evidence>
<evidence type="ECO:0000256" key="41">
    <source>
        <dbReference type="SAM" id="Phobius"/>
    </source>
</evidence>
<evidence type="ECO:0000256" key="17">
    <source>
        <dbReference type="ARBA" id="ARBA00022753"/>
    </source>
</evidence>
<evidence type="ECO:0000256" key="30">
    <source>
        <dbReference type="ARBA" id="ARBA00024385"/>
    </source>
</evidence>
<evidence type="ECO:0000256" key="18">
    <source>
        <dbReference type="ARBA" id="ARBA00022787"/>
    </source>
</evidence>
<dbReference type="Pfam" id="PF00005">
    <property type="entry name" value="ABC_tran"/>
    <property type="match status" value="1"/>
</dbReference>
<evidence type="ECO:0000256" key="7">
    <source>
        <dbReference type="ARBA" id="ARBA00004550"/>
    </source>
</evidence>
<dbReference type="InterPro" id="IPR036640">
    <property type="entry name" value="ABC1_TM_sf"/>
</dbReference>
<protein>
    <recommendedName>
        <fullName evidence="31">ATP-binding cassette sub-family B member 6</fullName>
        <ecNumber evidence="30">7.6.2.5</ecNumber>
    </recommendedName>
    <alternativeName>
        <fullName evidence="32">ABC-type heme transporter ABCB6</fullName>
    </alternativeName>
</protein>
<evidence type="ECO:0000256" key="39">
    <source>
        <dbReference type="ARBA" id="ARBA00048636"/>
    </source>
</evidence>
<dbReference type="GO" id="GO:0005524">
    <property type="term" value="F:ATP binding"/>
    <property type="evidence" value="ECO:0007669"/>
    <property type="project" value="UniProtKB-KW"/>
</dbReference>
<feature type="transmembrane region" description="Helical" evidence="41">
    <location>
        <begin position="181"/>
        <end position="200"/>
    </location>
</feature>
<dbReference type="SUPFAM" id="SSF52540">
    <property type="entry name" value="P-loop containing nucleoside triphosphate hydrolases"/>
    <property type="match status" value="1"/>
</dbReference>
<dbReference type="GO" id="GO:0015439">
    <property type="term" value="F:ABC-type heme transporter activity"/>
    <property type="evidence" value="ECO:0007669"/>
    <property type="project" value="UniProtKB-EC"/>
</dbReference>
<keyword evidence="24" id="KW-0496">Mitochondrion</keyword>
<evidence type="ECO:0000256" key="25">
    <source>
        <dbReference type="ARBA" id="ARBA00023136"/>
    </source>
</evidence>
<dbReference type="GO" id="GO:0005741">
    <property type="term" value="C:mitochondrial outer membrane"/>
    <property type="evidence" value="ECO:0007669"/>
    <property type="project" value="UniProtKB-SubCell"/>
</dbReference>
<evidence type="ECO:0000256" key="21">
    <source>
        <dbReference type="ARBA" id="ARBA00022967"/>
    </source>
</evidence>
<comment type="catalytic activity">
    <reaction evidence="36">
        <text>protoporphyrin IX(in) + ATP + H2O = protoporphyrin IX(out) + ADP + phosphate + H(+)</text>
        <dbReference type="Rhea" id="RHEA:61336"/>
        <dbReference type="ChEBI" id="CHEBI:15377"/>
        <dbReference type="ChEBI" id="CHEBI:15378"/>
        <dbReference type="ChEBI" id="CHEBI:30616"/>
        <dbReference type="ChEBI" id="CHEBI:43474"/>
        <dbReference type="ChEBI" id="CHEBI:57306"/>
        <dbReference type="ChEBI" id="CHEBI:456216"/>
    </reaction>
    <physiologicalReaction direction="left-to-right" evidence="36">
        <dbReference type="Rhea" id="RHEA:61337"/>
    </physiologicalReaction>
</comment>
<comment type="catalytic activity">
    <reaction evidence="34">
        <text>coproporphyrinogen III(in) + ATP + H2O = coproporphyrinogen III(out) + ADP + phosphate + H(+)</text>
        <dbReference type="Rhea" id="RHEA:66680"/>
        <dbReference type="ChEBI" id="CHEBI:15377"/>
        <dbReference type="ChEBI" id="CHEBI:15378"/>
        <dbReference type="ChEBI" id="CHEBI:30616"/>
        <dbReference type="ChEBI" id="CHEBI:43474"/>
        <dbReference type="ChEBI" id="CHEBI:57309"/>
        <dbReference type="ChEBI" id="CHEBI:456216"/>
    </reaction>
    <physiologicalReaction direction="left-to-right" evidence="34">
        <dbReference type="Rhea" id="RHEA:66681"/>
    </physiologicalReaction>
</comment>
<evidence type="ECO:0000256" key="2">
    <source>
        <dbReference type="ARBA" id="ARBA00004333"/>
    </source>
</evidence>
<evidence type="ECO:0000256" key="4">
    <source>
        <dbReference type="ARBA" id="ARBA00004374"/>
    </source>
</evidence>
<evidence type="ECO:0000256" key="8">
    <source>
        <dbReference type="ARBA" id="ARBA00004651"/>
    </source>
</evidence>
<evidence type="ECO:0000256" key="38">
    <source>
        <dbReference type="ARBA" id="ARBA00048510"/>
    </source>
</evidence>
<dbReference type="InterPro" id="IPR017871">
    <property type="entry name" value="ABC_transporter-like_CS"/>
</dbReference>
<dbReference type="InterPro" id="IPR011527">
    <property type="entry name" value="ABC1_TM_dom"/>
</dbReference>
<evidence type="ECO:0000256" key="3">
    <source>
        <dbReference type="ARBA" id="ARBA00004337"/>
    </source>
</evidence>
<evidence type="ECO:0000256" key="34">
    <source>
        <dbReference type="ARBA" id="ARBA00047753"/>
    </source>
</evidence>
<evidence type="ECO:0000256" key="11">
    <source>
        <dbReference type="ARBA" id="ARBA00011738"/>
    </source>
</evidence>
<feature type="transmembrane region" description="Helical" evidence="41">
    <location>
        <begin position="71"/>
        <end position="92"/>
    </location>
</feature>
<dbReference type="InterPro" id="IPR039421">
    <property type="entry name" value="Type_1_exporter"/>
</dbReference>
<comment type="caution">
    <text evidence="45">The sequence shown here is derived from an EMBL/GenBank/DDBJ whole genome shotgun (WGS) entry which is preliminary data.</text>
</comment>
<dbReference type="PANTHER" id="PTHR24221">
    <property type="entry name" value="ATP-BINDING CASSETTE SUB-FAMILY B"/>
    <property type="match status" value="1"/>
</dbReference>
<keyword evidence="19" id="KW-0256">Endoplasmic reticulum</keyword>
<feature type="transmembrane region" description="Helical" evidence="41">
    <location>
        <begin position="246"/>
        <end position="270"/>
    </location>
</feature>
<keyword evidence="26" id="KW-1015">Disulfide bond</keyword>
<dbReference type="GO" id="GO:0005765">
    <property type="term" value="C:lysosomal membrane"/>
    <property type="evidence" value="ECO:0007669"/>
    <property type="project" value="UniProtKB-SubCell"/>
</dbReference>
<evidence type="ECO:0000313" key="46">
    <source>
        <dbReference type="Proteomes" id="UP000682733"/>
    </source>
</evidence>
<dbReference type="CDD" id="cd03253">
    <property type="entry name" value="ABCC_ATM1_transporter"/>
    <property type="match status" value="1"/>
</dbReference>
<name>A0A8S2I3I7_9BILA</name>
<evidence type="ECO:0000313" key="44">
    <source>
        <dbReference type="EMBL" id="CAF0928654.1"/>
    </source>
</evidence>
<dbReference type="InterPro" id="IPR003593">
    <property type="entry name" value="AAA+_ATPase"/>
</dbReference>
<comment type="subunit">
    <text evidence="11">Homodimer.</text>
</comment>
<reference evidence="45" key="1">
    <citation type="submission" date="2021-02" db="EMBL/GenBank/DDBJ databases">
        <authorList>
            <person name="Nowell W R."/>
        </authorList>
    </citation>
    <scope>NUCLEOTIDE SEQUENCE</scope>
</reference>
<evidence type="ECO:0000256" key="27">
    <source>
        <dbReference type="ARBA" id="ARBA00023228"/>
    </source>
</evidence>
<feature type="transmembrane region" description="Helical" evidence="41">
    <location>
        <begin position="472"/>
        <end position="493"/>
    </location>
</feature>
<evidence type="ECO:0000256" key="28">
    <source>
        <dbReference type="ARBA" id="ARBA00024320"/>
    </source>
</evidence>
<evidence type="ECO:0000256" key="9">
    <source>
        <dbReference type="ARBA" id="ARBA00004653"/>
    </source>
</evidence>
<feature type="transmembrane region" description="Helical" evidence="41">
    <location>
        <begin position="112"/>
        <end position="130"/>
    </location>
</feature>
<keyword evidence="16" id="KW-0547">Nucleotide-binding</keyword>
<dbReference type="CDD" id="cd18581">
    <property type="entry name" value="ABC_6TM_ABCB6"/>
    <property type="match status" value="1"/>
</dbReference>
<dbReference type="GO" id="GO:0000139">
    <property type="term" value="C:Golgi membrane"/>
    <property type="evidence" value="ECO:0007669"/>
    <property type="project" value="UniProtKB-SubCell"/>
</dbReference>
<evidence type="ECO:0000259" key="43">
    <source>
        <dbReference type="PROSITE" id="PS50929"/>
    </source>
</evidence>
<evidence type="ECO:0000256" key="32">
    <source>
        <dbReference type="ARBA" id="ARBA00031413"/>
    </source>
</evidence>
<accession>A0A8S2I3I7</accession>
<dbReference type="GO" id="GO:0016887">
    <property type="term" value="F:ATP hydrolysis activity"/>
    <property type="evidence" value="ECO:0007669"/>
    <property type="project" value="InterPro"/>
</dbReference>
<comment type="catalytic activity">
    <reaction evidence="38">
        <text>uroporphyrin III(in) + ATP + H2O = uroporphyrin III(out) + ADP + phosphate + H(+)</text>
        <dbReference type="Rhea" id="RHEA:66776"/>
        <dbReference type="ChEBI" id="CHEBI:15377"/>
        <dbReference type="ChEBI" id="CHEBI:15378"/>
        <dbReference type="ChEBI" id="CHEBI:30616"/>
        <dbReference type="ChEBI" id="CHEBI:43474"/>
        <dbReference type="ChEBI" id="CHEBI:167479"/>
        <dbReference type="ChEBI" id="CHEBI:456216"/>
    </reaction>
    <physiologicalReaction direction="left-to-right" evidence="38">
        <dbReference type="Rhea" id="RHEA:66777"/>
    </physiologicalReaction>
</comment>
<evidence type="ECO:0000256" key="33">
    <source>
        <dbReference type="ARBA" id="ARBA00047649"/>
    </source>
</evidence>
<proteinExistence type="inferred from homology"/>
<comment type="catalytic activity">
    <reaction evidence="39">
        <text>coproporphyrin III(in) + ATP + H2O = coproporphyrin III(out) + ADP + phosphate + H(+)</text>
        <dbReference type="Rhea" id="RHEA:66664"/>
        <dbReference type="ChEBI" id="CHEBI:15377"/>
        <dbReference type="ChEBI" id="CHEBI:15378"/>
        <dbReference type="ChEBI" id="CHEBI:30616"/>
        <dbReference type="ChEBI" id="CHEBI:43474"/>
        <dbReference type="ChEBI" id="CHEBI:131725"/>
        <dbReference type="ChEBI" id="CHEBI:456216"/>
    </reaction>
    <physiologicalReaction direction="left-to-right" evidence="39">
        <dbReference type="Rhea" id="RHEA:66665"/>
    </physiologicalReaction>
</comment>
<comment type="subcellular location">
    <subcellularLocation>
        <location evidence="8">Cell membrane</location>
        <topology evidence="8">Multi-pass membrane protein</topology>
    </subcellularLocation>
    <subcellularLocation>
        <location evidence="1">Early endosome membrane</location>
    </subcellularLocation>
    <subcellularLocation>
        <location evidence="6">Endoplasmic reticulum membrane</location>
        <topology evidence="6">Multi-pass membrane protein</topology>
    </subcellularLocation>
    <subcellularLocation>
        <location evidence="3">Endosome membrane</location>
        <topology evidence="3">Multi-pass membrane protein</topology>
    </subcellularLocation>
    <subcellularLocation>
        <location evidence="2">Endosome</location>
        <location evidence="2">Multivesicular body membrane</location>
    </subcellularLocation>
    <subcellularLocation>
        <location evidence="9">Golgi apparatus membrane</location>
        <topology evidence="9">Multi-pass membrane protein</topology>
    </subcellularLocation>
    <subcellularLocation>
        <location evidence="5">Late endosome membrane</location>
    </subcellularLocation>
    <subcellularLocation>
        <location evidence="10">Lysosome membrane</location>
    </subcellularLocation>
    <subcellularLocation>
        <location evidence="28">Melanosome membrane</location>
    </subcellularLocation>
    <subcellularLocation>
        <location evidence="4">Mitochondrion outer membrane</location>
        <topology evidence="4">Multi-pass membrane protein</topology>
    </subcellularLocation>
    <subcellularLocation>
        <location evidence="7">Secreted</location>
        <location evidence="7">Extracellular exosome</location>
    </subcellularLocation>
</comment>
<organism evidence="45 46">
    <name type="scientific">Didymodactylos carnosus</name>
    <dbReference type="NCBI Taxonomy" id="1234261"/>
    <lineage>
        <taxon>Eukaryota</taxon>
        <taxon>Metazoa</taxon>
        <taxon>Spiralia</taxon>
        <taxon>Gnathifera</taxon>
        <taxon>Rotifera</taxon>
        <taxon>Eurotatoria</taxon>
        <taxon>Bdelloidea</taxon>
        <taxon>Philodinida</taxon>
        <taxon>Philodinidae</taxon>
        <taxon>Didymodactylos</taxon>
    </lineage>
</organism>
<evidence type="ECO:0000256" key="12">
    <source>
        <dbReference type="ARBA" id="ARBA00022448"/>
    </source>
</evidence>
<keyword evidence="27" id="KW-0458">Lysosome</keyword>
<comment type="catalytic activity">
    <reaction evidence="33">
        <text>heme b(in) + ATP + H2O = heme b(out) + ADP + phosphate + H(+)</text>
        <dbReference type="Rhea" id="RHEA:19261"/>
        <dbReference type="ChEBI" id="CHEBI:15377"/>
        <dbReference type="ChEBI" id="CHEBI:15378"/>
        <dbReference type="ChEBI" id="CHEBI:30616"/>
        <dbReference type="ChEBI" id="CHEBI:43474"/>
        <dbReference type="ChEBI" id="CHEBI:60344"/>
        <dbReference type="ChEBI" id="CHEBI:456216"/>
        <dbReference type="EC" id="7.6.2.5"/>
    </reaction>
    <physiologicalReaction direction="left-to-right" evidence="33">
        <dbReference type="Rhea" id="RHEA:19262"/>
    </physiologicalReaction>
</comment>
<dbReference type="Proteomes" id="UP000677228">
    <property type="component" value="Unassembled WGS sequence"/>
</dbReference>
<comment type="catalytic activity">
    <reaction evidence="37">
        <text>pheophorbide a(in) + ATP + H2O = pheophorbide a(out) + ADP + phosphate + H(+)</text>
        <dbReference type="Rhea" id="RHEA:61360"/>
        <dbReference type="ChEBI" id="CHEBI:15377"/>
        <dbReference type="ChEBI" id="CHEBI:15378"/>
        <dbReference type="ChEBI" id="CHEBI:30616"/>
        <dbReference type="ChEBI" id="CHEBI:43474"/>
        <dbReference type="ChEBI" id="CHEBI:58687"/>
        <dbReference type="ChEBI" id="CHEBI:456216"/>
    </reaction>
    <physiologicalReaction direction="left-to-right" evidence="37">
        <dbReference type="Rhea" id="RHEA:61361"/>
    </physiologicalReaction>
</comment>
<evidence type="ECO:0000256" key="22">
    <source>
        <dbReference type="ARBA" id="ARBA00022989"/>
    </source>
</evidence>
<keyword evidence="17" id="KW-0967">Endosome</keyword>
<dbReference type="InterPro" id="IPR032410">
    <property type="entry name" value="ABCB6_N"/>
</dbReference>
<evidence type="ECO:0000256" key="13">
    <source>
        <dbReference type="ARBA" id="ARBA00022475"/>
    </source>
</evidence>
<comment type="catalytic activity">
    <reaction evidence="35">
        <text>uroporphyrin I(in) + ATP + H2O = uroporphyrin I(out) + ADP + phosphate + H(+)</text>
        <dbReference type="Rhea" id="RHEA:66772"/>
        <dbReference type="ChEBI" id="CHEBI:15377"/>
        <dbReference type="ChEBI" id="CHEBI:15378"/>
        <dbReference type="ChEBI" id="CHEBI:30616"/>
        <dbReference type="ChEBI" id="CHEBI:43474"/>
        <dbReference type="ChEBI" id="CHEBI:167480"/>
        <dbReference type="ChEBI" id="CHEBI:456216"/>
    </reaction>
    <physiologicalReaction direction="left-to-right" evidence="35">
        <dbReference type="Rhea" id="RHEA:66773"/>
    </physiologicalReaction>
</comment>
<dbReference type="GO" id="GO:0005789">
    <property type="term" value="C:endoplasmic reticulum membrane"/>
    <property type="evidence" value="ECO:0007669"/>
    <property type="project" value="UniProtKB-SubCell"/>
</dbReference>
<feature type="transmembrane region" description="Helical" evidence="41">
    <location>
        <begin position="324"/>
        <end position="346"/>
    </location>
</feature>
<dbReference type="PROSITE" id="PS50893">
    <property type="entry name" value="ABC_TRANSPORTER_2"/>
    <property type="match status" value="1"/>
</dbReference>
<evidence type="ECO:0000256" key="10">
    <source>
        <dbReference type="ARBA" id="ARBA00004656"/>
    </source>
</evidence>
<dbReference type="GO" id="GO:0031901">
    <property type="term" value="C:early endosome membrane"/>
    <property type="evidence" value="ECO:0007669"/>
    <property type="project" value="UniProtKB-SubCell"/>
</dbReference>
<evidence type="ECO:0000256" key="15">
    <source>
        <dbReference type="ARBA" id="ARBA00022692"/>
    </source>
</evidence>
<feature type="domain" description="ABC transmembrane type-1" evidence="43">
    <location>
        <begin position="188"/>
        <end position="498"/>
    </location>
</feature>
<dbReference type="EC" id="7.6.2.5" evidence="30"/>
<evidence type="ECO:0000256" key="35">
    <source>
        <dbReference type="ARBA" id="ARBA00047789"/>
    </source>
</evidence>
<feature type="transmembrane region" description="Helical" evidence="41">
    <location>
        <begin position="352"/>
        <end position="373"/>
    </location>
</feature>
<comment type="catalytic activity">
    <reaction evidence="40">
        <text>coproporphyrin I(in) + ATP + H2O = coproporphyrin I(out) + ADP + phosphate + H(+)</text>
        <dbReference type="Rhea" id="RHEA:66768"/>
        <dbReference type="ChEBI" id="CHEBI:15377"/>
        <dbReference type="ChEBI" id="CHEBI:15378"/>
        <dbReference type="ChEBI" id="CHEBI:30616"/>
        <dbReference type="ChEBI" id="CHEBI:43474"/>
        <dbReference type="ChEBI" id="CHEBI:167478"/>
        <dbReference type="ChEBI" id="CHEBI:456216"/>
    </reaction>
    <physiologicalReaction direction="left-to-right" evidence="40">
        <dbReference type="Rhea" id="RHEA:66769"/>
    </physiologicalReaction>
</comment>
<evidence type="ECO:0000256" key="19">
    <source>
        <dbReference type="ARBA" id="ARBA00022824"/>
    </source>
</evidence>
<keyword evidence="18" id="KW-1000">Mitochondrion outer membrane</keyword>
<evidence type="ECO:0000256" key="1">
    <source>
        <dbReference type="ARBA" id="ARBA00004146"/>
    </source>
</evidence>
<dbReference type="InterPro" id="IPR003439">
    <property type="entry name" value="ABC_transporter-like_ATP-bd"/>
</dbReference>
<dbReference type="EMBL" id="CAJNOK010004182">
    <property type="protein sequence ID" value="CAF0928654.1"/>
    <property type="molecule type" value="Genomic_DNA"/>
</dbReference>
<dbReference type="SUPFAM" id="SSF90123">
    <property type="entry name" value="ABC transporter transmembrane region"/>
    <property type="match status" value="1"/>
</dbReference>
<keyword evidence="21" id="KW-1278">Translocase</keyword>
<evidence type="ECO:0000256" key="37">
    <source>
        <dbReference type="ARBA" id="ARBA00048455"/>
    </source>
</evidence>
<dbReference type="Gene3D" id="3.40.50.300">
    <property type="entry name" value="P-loop containing nucleotide triphosphate hydrolases"/>
    <property type="match status" value="1"/>
</dbReference>
<dbReference type="PROSITE" id="PS50929">
    <property type="entry name" value="ABC_TM1F"/>
    <property type="match status" value="1"/>
</dbReference>
<evidence type="ECO:0000256" key="20">
    <source>
        <dbReference type="ARBA" id="ARBA00022840"/>
    </source>
</evidence>
<dbReference type="GO" id="GO:0005576">
    <property type="term" value="C:extracellular region"/>
    <property type="evidence" value="ECO:0007669"/>
    <property type="project" value="UniProtKB-SubCell"/>
</dbReference>
<evidence type="ECO:0000256" key="24">
    <source>
        <dbReference type="ARBA" id="ARBA00023128"/>
    </source>
</evidence>
<gene>
    <name evidence="44" type="ORF">OVA965_LOCUS11027</name>
    <name evidence="45" type="ORF">TMI583_LOCUS11021</name>
</gene>
<dbReference type="FunFam" id="3.40.50.300:FF:000186">
    <property type="entry name" value="ATP-binding cassette sub-family B member 7, mitochondrial"/>
    <property type="match status" value="1"/>
</dbReference>
<evidence type="ECO:0000313" key="45">
    <source>
        <dbReference type="EMBL" id="CAF3705507.1"/>
    </source>
</evidence>
<evidence type="ECO:0000256" key="31">
    <source>
        <dbReference type="ARBA" id="ARBA00024439"/>
    </source>
</evidence>
<keyword evidence="13" id="KW-1003">Cell membrane</keyword>
<dbReference type="PANTHER" id="PTHR24221:SF654">
    <property type="entry name" value="ATP-BINDING CASSETTE SUB-FAMILY B MEMBER 6"/>
    <property type="match status" value="1"/>
</dbReference>
<evidence type="ECO:0000256" key="36">
    <source>
        <dbReference type="ARBA" id="ARBA00048309"/>
    </source>
</evidence>
<dbReference type="Pfam" id="PF00664">
    <property type="entry name" value="ABC_membrane"/>
    <property type="match status" value="1"/>
</dbReference>
<evidence type="ECO:0000256" key="14">
    <source>
        <dbReference type="ARBA" id="ARBA00022525"/>
    </source>
</evidence>
<keyword evidence="22 41" id="KW-1133">Transmembrane helix</keyword>
<dbReference type="GO" id="GO:0005886">
    <property type="term" value="C:plasma membrane"/>
    <property type="evidence" value="ECO:0007669"/>
    <property type="project" value="UniProtKB-SubCell"/>
</dbReference>
<dbReference type="EMBL" id="CAJOBA010004184">
    <property type="protein sequence ID" value="CAF3705507.1"/>
    <property type="molecule type" value="Genomic_DNA"/>
</dbReference>
<dbReference type="GO" id="GO:0020037">
    <property type="term" value="F:heme binding"/>
    <property type="evidence" value="ECO:0007669"/>
    <property type="project" value="TreeGrafter"/>
</dbReference>
<keyword evidence="14" id="KW-0964">Secreted</keyword>
<keyword evidence="15 41" id="KW-0812">Transmembrane</keyword>
<sequence>MLYSIQIVLTVMLACEPTLYYASETTALGRQVKLPGYIIFRCVLRTIAWLYSLVILRVERTKTLPTIQSRGHGLIILTYWCLSFLIEALAFVSYRSPLWYFTLTSEIDRVRLGYWIFRFIATIFIFFIGLKGPGVPRRRYAASLNRTDSQIEEARANENVWSKFFRHFKTLVPYIWPKGNYGLQLNIFICLVILIAGRILSLEVPRYTKLITDELINSGADNNSVTDTFLNLGQVFRTPQTWPWKLVTILMVLRFLQGAGLFGSGALGILRTLLWVKVEQYTTRTLKLRVFSHLHNLSLKWHLSRKTGEVLRIVDRGTDSVDSLLNYILFNIVPTIADIIIAIAYFIIAFNIWFGIIVFATMLLYLILTILITEWRTKYKREMNKLDNEMGATAVDSLLNFETVKYYGAEPYEVNQYQIAITKFQYAEYITQVTLQILNIVQTILISIGLTAGSLYAAWLVGEKHELTVGDYVLFGTYITQLYVPLNWFGTYYRLIQQAFIDMENMLDILDIQPDVQDRPFAKDIQITNGMIEFENVSFHYQPERPILQNISFSVLPGQTLAIVGPSGAGKSTIVRLLFRFYDVINGVIKVDGTNISTVTQNSLRRSIGVVPQDTVLFNKDILYNIRYGRVTAGDREVENAARLAEMHDRILTFPDGYRTIVGERGLKLSGGEKQRVCIARTALKAPVIVLLDEATSALDTHTERHIQSALKSVCEGRTTLIVAHRLSTISHADLIIVLKEGEIVERGGHEYLLQLNGVYASMWNEQSTSYLEPTLNTDEVKQDEEPLVNLDDNPHK</sequence>